<dbReference type="PANTHER" id="PTHR30007:SF0">
    <property type="entry name" value="TRANSPOSASE"/>
    <property type="match status" value="1"/>
</dbReference>
<proteinExistence type="predicted"/>
<comment type="caution">
    <text evidence="2">The sequence shown here is derived from an EMBL/GenBank/DDBJ whole genome shotgun (WGS) entry which is preliminary data.</text>
</comment>
<dbReference type="RefSeq" id="WP_381219245.1">
    <property type="nucleotide sequence ID" value="NZ_JBHSPC010000137.1"/>
</dbReference>
<keyword evidence="3" id="KW-1185">Reference proteome</keyword>
<dbReference type="InterPro" id="IPR002559">
    <property type="entry name" value="Transposase_11"/>
</dbReference>
<evidence type="ECO:0000313" key="3">
    <source>
        <dbReference type="Proteomes" id="UP001596183"/>
    </source>
</evidence>
<gene>
    <name evidence="2" type="ORF">ACFP2V_34355</name>
</gene>
<sequence length="109" mass="12264">MGCLGLLLSVLVTPAATTDRDAATAMLPALRKGFRKLRLVWADSGCTGHLVDWAARTLGLTLEVVKHSDDLRGFRVLPRRWVVERSLAWLMRSRRLARDYEAHTPAARR</sequence>
<dbReference type="Proteomes" id="UP001596183">
    <property type="component" value="Unassembled WGS sequence"/>
</dbReference>
<dbReference type="PANTHER" id="PTHR30007">
    <property type="entry name" value="PHP DOMAIN PROTEIN"/>
    <property type="match status" value="1"/>
</dbReference>
<dbReference type="Pfam" id="PF01609">
    <property type="entry name" value="DDE_Tnp_1"/>
    <property type="match status" value="1"/>
</dbReference>
<dbReference type="EMBL" id="JBHSPC010000137">
    <property type="protein sequence ID" value="MFC5674957.1"/>
    <property type="molecule type" value="Genomic_DNA"/>
</dbReference>
<evidence type="ECO:0000313" key="2">
    <source>
        <dbReference type="EMBL" id="MFC5674957.1"/>
    </source>
</evidence>
<feature type="domain" description="Transposase IS4-like" evidence="1">
    <location>
        <begin position="5"/>
        <end position="101"/>
    </location>
</feature>
<name>A0ABW0XZA9_9ACTN</name>
<accession>A0ABW0XZA9</accession>
<reference evidence="3" key="1">
    <citation type="journal article" date="2019" name="Int. J. Syst. Evol. Microbiol.">
        <title>The Global Catalogue of Microorganisms (GCM) 10K type strain sequencing project: providing services to taxonomists for standard genome sequencing and annotation.</title>
        <authorList>
            <consortium name="The Broad Institute Genomics Platform"/>
            <consortium name="The Broad Institute Genome Sequencing Center for Infectious Disease"/>
            <person name="Wu L."/>
            <person name="Ma J."/>
        </authorList>
    </citation>
    <scope>NUCLEOTIDE SEQUENCE [LARGE SCALE GENOMIC DNA]</scope>
    <source>
        <strain evidence="3">JCM 13852</strain>
    </source>
</reference>
<organism evidence="2 3">
    <name type="scientific">Streptomyces incanus</name>
    <dbReference type="NCBI Taxonomy" id="887453"/>
    <lineage>
        <taxon>Bacteria</taxon>
        <taxon>Bacillati</taxon>
        <taxon>Actinomycetota</taxon>
        <taxon>Actinomycetes</taxon>
        <taxon>Kitasatosporales</taxon>
        <taxon>Streptomycetaceae</taxon>
        <taxon>Streptomyces</taxon>
    </lineage>
</organism>
<evidence type="ECO:0000259" key="1">
    <source>
        <dbReference type="Pfam" id="PF01609"/>
    </source>
</evidence>
<protein>
    <submittedName>
        <fullName evidence="2">Transposase</fullName>
    </submittedName>
</protein>